<name>A0A1R2BRT4_9CILI</name>
<keyword evidence="1" id="KW-0472">Membrane</keyword>
<proteinExistence type="predicted"/>
<gene>
    <name evidence="2" type="ORF">SteCoe_20650</name>
</gene>
<keyword evidence="3" id="KW-1185">Reference proteome</keyword>
<feature type="transmembrane region" description="Helical" evidence="1">
    <location>
        <begin position="68"/>
        <end position="89"/>
    </location>
</feature>
<evidence type="ECO:0000313" key="2">
    <source>
        <dbReference type="EMBL" id="OMJ79357.1"/>
    </source>
</evidence>
<keyword evidence="1" id="KW-0812">Transmembrane</keyword>
<sequence>MDRSPLKSPWAKKFMQIHESLLIRRHIIKELNEYKLEDTVLRPMAKYYFLCFVSSISFFYLLRKETLAIKFICSAGTFSLSFLYLQLYYEETFYYFKGLENSITGEIIRKNYIELLPDSWVVKKFKDKEEQIKKFNDKFRYRENALEKFYEYCASRQVCEKNLKVLEMFRRSS</sequence>
<evidence type="ECO:0000256" key="1">
    <source>
        <dbReference type="SAM" id="Phobius"/>
    </source>
</evidence>
<keyword evidence="1" id="KW-1133">Transmembrane helix</keyword>
<reference evidence="2 3" key="1">
    <citation type="submission" date="2016-11" db="EMBL/GenBank/DDBJ databases">
        <title>The macronuclear genome of Stentor coeruleus: a giant cell with tiny introns.</title>
        <authorList>
            <person name="Slabodnick M."/>
            <person name="Ruby J.G."/>
            <person name="Reiff S.B."/>
            <person name="Swart E.C."/>
            <person name="Gosai S."/>
            <person name="Prabakaran S."/>
            <person name="Witkowska E."/>
            <person name="Larue G.E."/>
            <person name="Fisher S."/>
            <person name="Freeman R.M."/>
            <person name="Gunawardena J."/>
            <person name="Chu W."/>
            <person name="Stover N.A."/>
            <person name="Gregory B.D."/>
            <person name="Nowacki M."/>
            <person name="Derisi J."/>
            <person name="Roy S.W."/>
            <person name="Marshall W.F."/>
            <person name="Sood P."/>
        </authorList>
    </citation>
    <scope>NUCLEOTIDE SEQUENCE [LARGE SCALE GENOMIC DNA]</scope>
    <source>
        <strain evidence="2">WM001</strain>
    </source>
</reference>
<dbReference type="AlphaFoldDB" id="A0A1R2BRT4"/>
<organism evidence="2 3">
    <name type="scientific">Stentor coeruleus</name>
    <dbReference type="NCBI Taxonomy" id="5963"/>
    <lineage>
        <taxon>Eukaryota</taxon>
        <taxon>Sar</taxon>
        <taxon>Alveolata</taxon>
        <taxon>Ciliophora</taxon>
        <taxon>Postciliodesmatophora</taxon>
        <taxon>Heterotrichea</taxon>
        <taxon>Heterotrichida</taxon>
        <taxon>Stentoridae</taxon>
        <taxon>Stentor</taxon>
    </lineage>
</organism>
<protein>
    <submittedName>
        <fullName evidence="2">Uncharacterized protein</fullName>
    </submittedName>
</protein>
<feature type="transmembrane region" description="Helical" evidence="1">
    <location>
        <begin position="45"/>
        <end position="62"/>
    </location>
</feature>
<comment type="caution">
    <text evidence="2">The sequence shown here is derived from an EMBL/GenBank/DDBJ whole genome shotgun (WGS) entry which is preliminary data.</text>
</comment>
<evidence type="ECO:0000313" key="3">
    <source>
        <dbReference type="Proteomes" id="UP000187209"/>
    </source>
</evidence>
<dbReference type="Proteomes" id="UP000187209">
    <property type="component" value="Unassembled WGS sequence"/>
</dbReference>
<accession>A0A1R2BRT4</accession>
<dbReference type="EMBL" id="MPUH01000475">
    <property type="protein sequence ID" value="OMJ79357.1"/>
    <property type="molecule type" value="Genomic_DNA"/>
</dbReference>